<dbReference type="CDD" id="cd16321">
    <property type="entry name" value="MraZ_C"/>
    <property type="match status" value="1"/>
</dbReference>
<dbReference type="InterPro" id="IPR007159">
    <property type="entry name" value="SpoVT-AbrB_dom"/>
</dbReference>
<comment type="subunit">
    <text evidence="7">Forms oligomers.</text>
</comment>
<comment type="subcellular location">
    <subcellularLocation>
        <location evidence="7">Cytoplasm</location>
        <location evidence="7">Nucleoid</location>
    </subcellularLocation>
</comment>
<protein>
    <recommendedName>
        <fullName evidence="1 7">Transcriptional regulator MraZ</fullName>
    </recommendedName>
</protein>
<evidence type="ECO:0000259" key="8">
    <source>
        <dbReference type="PROSITE" id="PS51740"/>
    </source>
</evidence>
<dbReference type="InterPro" id="IPR003444">
    <property type="entry name" value="MraZ"/>
</dbReference>
<evidence type="ECO:0000256" key="3">
    <source>
        <dbReference type="ARBA" id="ARBA00022737"/>
    </source>
</evidence>
<dbReference type="InterPro" id="IPR038619">
    <property type="entry name" value="MraZ_sf"/>
</dbReference>
<keyword evidence="3" id="KW-0677">Repeat</keyword>
<dbReference type="SUPFAM" id="SSF89447">
    <property type="entry name" value="AbrB/MazE/MraZ-like"/>
    <property type="match status" value="1"/>
</dbReference>
<name>A0ABT3NXR5_9PROT</name>
<comment type="caution">
    <text evidence="9">The sequence shown here is derived from an EMBL/GenBank/DDBJ whole genome shotgun (WGS) entry which is preliminary data.</text>
</comment>
<keyword evidence="5 7" id="KW-0238">DNA-binding</keyword>
<evidence type="ECO:0000313" key="10">
    <source>
        <dbReference type="Proteomes" id="UP001526430"/>
    </source>
</evidence>
<keyword evidence="4 7" id="KW-0805">Transcription regulation</keyword>
<dbReference type="InterPro" id="IPR020603">
    <property type="entry name" value="MraZ_dom"/>
</dbReference>
<dbReference type="HAMAP" id="MF_01008">
    <property type="entry name" value="MraZ"/>
    <property type="match status" value="1"/>
</dbReference>
<evidence type="ECO:0000256" key="5">
    <source>
        <dbReference type="ARBA" id="ARBA00023125"/>
    </source>
</evidence>
<keyword evidence="6 7" id="KW-0804">Transcription</keyword>
<evidence type="ECO:0000256" key="6">
    <source>
        <dbReference type="ARBA" id="ARBA00023163"/>
    </source>
</evidence>
<dbReference type="GO" id="GO:0051301">
    <property type="term" value="P:cell division"/>
    <property type="evidence" value="ECO:0007669"/>
    <property type="project" value="UniProtKB-KW"/>
</dbReference>
<dbReference type="EMBL" id="JAPFQI010000012">
    <property type="protein sequence ID" value="MCW8086950.1"/>
    <property type="molecule type" value="Genomic_DNA"/>
</dbReference>
<feature type="domain" description="SpoVT-AbrB" evidence="8">
    <location>
        <begin position="7"/>
        <end position="51"/>
    </location>
</feature>
<dbReference type="Proteomes" id="UP001526430">
    <property type="component" value="Unassembled WGS sequence"/>
</dbReference>
<evidence type="ECO:0000256" key="1">
    <source>
        <dbReference type="ARBA" id="ARBA00013860"/>
    </source>
</evidence>
<proteinExistence type="inferred from homology"/>
<keyword evidence="10" id="KW-1185">Reference proteome</keyword>
<keyword evidence="9" id="KW-0131">Cell cycle</keyword>
<accession>A0ABT3NXR5</accession>
<dbReference type="InterPro" id="IPR035642">
    <property type="entry name" value="MraZ_N"/>
</dbReference>
<evidence type="ECO:0000313" key="9">
    <source>
        <dbReference type="EMBL" id="MCW8086950.1"/>
    </source>
</evidence>
<dbReference type="Gene3D" id="3.40.1550.20">
    <property type="entry name" value="Transcriptional regulator MraZ domain"/>
    <property type="match status" value="1"/>
</dbReference>
<comment type="similarity">
    <text evidence="7">Belongs to the MraZ family.</text>
</comment>
<reference evidence="9 10" key="1">
    <citation type="submission" date="2022-10" db="EMBL/GenBank/DDBJ databases">
        <title>Roseococcus glaciei nov., sp. nov., isolated from glacier.</title>
        <authorList>
            <person name="Liu Q."/>
            <person name="Xin Y.-H."/>
        </authorList>
    </citation>
    <scope>NUCLEOTIDE SEQUENCE [LARGE SCALE GENOMIC DNA]</scope>
    <source>
        <strain evidence="9 10">MDT2-1-1</strain>
    </source>
</reference>
<dbReference type="RefSeq" id="WP_301591089.1">
    <property type="nucleotide sequence ID" value="NZ_JAPFQI010000012.1"/>
</dbReference>
<keyword evidence="2 7" id="KW-0963">Cytoplasm</keyword>
<organism evidence="9 10">
    <name type="scientific">Sabulicella glaciei</name>
    <dbReference type="NCBI Taxonomy" id="2984948"/>
    <lineage>
        <taxon>Bacteria</taxon>
        <taxon>Pseudomonadati</taxon>
        <taxon>Pseudomonadota</taxon>
        <taxon>Alphaproteobacteria</taxon>
        <taxon>Acetobacterales</taxon>
        <taxon>Acetobacteraceae</taxon>
        <taxon>Sabulicella</taxon>
    </lineage>
</organism>
<evidence type="ECO:0000256" key="7">
    <source>
        <dbReference type="HAMAP-Rule" id="MF_01008"/>
    </source>
</evidence>
<dbReference type="CDD" id="cd16320">
    <property type="entry name" value="MraZ_N"/>
    <property type="match status" value="1"/>
</dbReference>
<dbReference type="InterPro" id="IPR035644">
    <property type="entry name" value="MraZ_C"/>
</dbReference>
<dbReference type="Pfam" id="PF02381">
    <property type="entry name" value="MraZ"/>
    <property type="match status" value="2"/>
</dbReference>
<dbReference type="InterPro" id="IPR037914">
    <property type="entry name" value="SpoVT-AbrB_sf"/>
</dbReference>
<evidence type="ECO:0000256" key="4">
    <source>
        <dbReference type="ARBA" id="ARBA00023015"/>
    </source>
</evidence>
<dbReference type="PROSITE" id="PS51740">
    <property type="entry name" value="SPOVT_ABRB"/>
    <property type="match status" value="2"/>
</dbReference>
<dbReference type="PANTHER" id="PTHR34701:SF1">
    <property type="entry name" value="TRANSCRIPTIONAL REGULATOR MRAZ"/>
    <property type="match status" value="1"/>
</dbReference>
<evidence type="ECO:0000256" key="2">
    <source>
        <dbReference type="ARBA" id="ARBA00022490"/>
    </source>
</evidence>
<gene>
    <name evidence="7" type="primary">mraZ</name>
    <name evidence="9" type="ORF">OF850_15050</name>
</gene>
<feature type="domain" description="SpoVT-AbrB" evidence="8">
    <location>
        <begin position="80"/>
        <end position="123"/>
    </location>
</feature>
<dbReference type="PANTHER" id="PTHR34701">
    <property type="entry name" value="TRANSCRIPTIONAL REGULATOR MRAZ"/>
    <property type="match status" value="1"/>
</dbReference>
<keyword evidence="9" id="KW-0132">Cell division</keyword>
<sequence length="148" mass="16044">MTQFRGKFTNKLDAKARVSVPAPFRARLAGEGLVLRRSTRHPCIEAWPASHFDAAARAVSPLDEPTEEDDAIAYALLADVLDIAPDPEGRMVLPRDLLDHASLSAAVTFMGRGEYFELWEPDAAEAQIAAARERMAARARAKAEGSGA</sequence>